<reference evidence="1 2" key="1">
    <citation type="journal article" date="2020" name="Nature">
        <title>Six reference-quality genomes reveal evolution of bat adaptations.</title>
        <authorList>
            <person name="Jebb D."/>
            <person name="Huang Z."/>
            <person name="Pippel M."/>
            <person name="Hughes G.M."/>
            <person name="Lavrichenko K."/>
            <person name="Devanna P."/>
            <person name="Winkler S."/>
            <person name="Jermiin L.S."/>
            <person name="Skirmuntt E.C."/>
            <person name="Katzourakis A."/>
            <person name="Burkitt-Gray L."/>
            <person name="Ray D.A."/>
            <person name="Sullivan K.A.M."/>
            <person name="Roscito J.G."/>
            <person name="Kirilenko B.M."/>
            <person name="Davalos L.M."/>
            <person name="Corthals A.P."/>
            <person name="Power M.L."/>
            <person name="Jones G."/>
            <person name="Ransome R.D."/>
            <person name="Dechmann D.K.N."/>
            <person name="Locatelli A.G."/>
            <person name="Puechmaille S.J."/>
            <person name="Fedrigo O."/>
            <person name="Jarvis E.D."/>
            <person name="Hiller M."/>
            <person name="Vernes S.C."/>
            <person name="Myers E.W."/>
            <person name="Teeling E.C."/>
        </authorList>
    </citation>
    <scope>NUCLEOTIDE SEQUENCE [LARGE SCALE GENOMIC DNA]</scope>
    <source>
        <strain evidence="1">MPipKuh1</strain>
        <tissue evidence="1">Flight muscle</tissue>
    </source>
</reference>
<comment type="caution">
    <text evidence="1">The sequence shown here is derived from an EMBL/GenBank/DDBJ whole genome shotgun (WGS) entry which is preliminary data.</text>
</comment>
<dbReference type="Pfam" id="PF05612">
    <property type="entry name" value="Leg1"/>
    <property type="match status" value="1"/>
</dbReference>
<accession>A0A7J7YMA0</accession>
<name>A0A7J7YMA0_PIPKU</name>
<organism evidence="1 2">
    <name type="scientific">Pipistrellus kuhlii</name>
    <name type="common">Kuhl's pipistrelle</name>
    <dbReference type="NCBI Taxonomy" id="59472"/>
    <lineage>
        <taxon>Eukaryota</taxon>
        <taxon>Metazoa</taxon>
        <taxon>Chordata</taxon>
        <taxon>Craniata</taxon>
        <taxon>Vertebrata</taxon>
        <taxon>Euteleostomi</taxon>
        <taxon>Mammalia</taxon>
        <taxon>Eutheria</taxon>
        <taxon>Laurasiatheria</taxon>
        <taxon>Chiroptera</taxon>
        <taxon>Yangochiroptera</taxon>
        <taxon>Vespertilionidae</taxon>
        <taxon>Pipistrellus</taxon>
    </lineage>
</organism>
<dbReference type="GO" id="GO:0005615">
    <property type="term" value="C:extracellular space"/>
    <property type="evidence" value="ECO:0007669"/>
    <property type="project" value="TreeGrafter"/>
</dbReference>
<dbReference type="PANTHER" id="PTHR18820:SF4">
    <property type="entry name" value="CHROMOSOME 6 OPEN READING FRAME 58"/>
    <property type="match status" value="1"/>
</dbReference>
<evidence type="ECO:0000313" key="2">
    <source>
        <dbReference type="Proteomes" id="UP000558488"/>
    </source>
</evidence>
<dbReference type="PANTHER" id="PTHR18820">
    <property type="entry name" value="LEG1"/>
    <property type="match status" value="1"/>
</dbReference>
<evidence type="ECO:0000313" key="1">
    <source>
        <dbReference type="EMBL" id="KAF6362610.1"/>
    </source>
</evidence>
<dbReference type="AlphaFoldDB" id="A0A7J7YMA0"/>
<gene>
    <name evidence="1" type="ORF">mPipKuh1_001878</name>
</gene>
<protein>
    <submittedName>
        <fullName evidence="1">Liver enriched gene 1-like protein</fullName>
    </submittedName>
</protein>
<dbReference type="InterPro" id="IPR008499">
    <property type="entry name" value="Leg1"/>
</dbReference>
<keyword evidence="2" id="KW-1185">Reference proteome</keyword>
<dbReference type="EMBL" id="JACAGB010000005">
    <property type="protein sequence ID" value="KAF6362610.1"/>
    <property type="molecule type" value="Genomic_DNA"/>
</dbReference>
<sequence>MGISSDQVTLLPPPKDQTKFCLNVSTCQSSFPKTMRKWTIFYQHLQIPSSSFDDLLKYLWDAHTSSLKDAYKIFTDRFQDYSEPEVNFGKTWYVAVGYIAAARFPTTMIKTYEFQKSLPPRMLVNGDRAPNIHDFTELQNIVLLGLNILHEADNDTGSFSLTIWKILMKTERARKFVLELSEIILEAFTPTFLEIMS</sequence>
<dbReference type="Proteomes" id="UP000558488">
    <property type="component" value="Unassembled WGS sequence"/>
</dbReference>
<proteinExistence type="predicted"/>